<dbReference type="AlphaFoldDB" id="I3EBH8"/>
<proteinExistence type="predicted"/>
<evidence type="ECO:0000313" key="1">
    <source>
        <dbReference type="EMBL" id="AIE61529.1"/>
    </source>
</evidence>
<dbReference type="HOGENOM" id="CLU_2749370_0_0_9"/>
<keyword evidence="2" id="KW-1185">Reference proteome</keyword>
<gene>
    <name evidence="1" type="ORF">BMMGA3_15880</name>
</gene>
<sequence>MFHKPFHPLSTSVTGYFQDEDSKKWIKIKDGMAYFTPNKIHLAWKNSIEEMIKVTFKTRIYRYYKNIYGF</sequence>
<name>I3EBH8_BACMM</name>
<protein>
    <submittedName>
        <fullName evidence="1">Uncharacterized protein</fullName>
    </submittedName>
</protein>
<dbReference type="EMBL" id="CP007739">
    <property type="protein sequence ID" value="AIE61529.1"/>
    <property type="molecule type" value="Genomic_DNA"/>
</dbReference>
<organism evidence="1 2">
    <name type="scientific">Bacillus methanolicus (strain MGA3 / ATCC 53907)</name>
    <dbReference type="NCBI Taxonomy" id="796606"/>
    <lineage>
        <taxon>Bacteria</taxon>
        <taxon>Bacillati</taxon>
        <taxon>Bacillota</taxon>
        <taxon>Bacilli</taxon>
        <taxon>Bacillales</taxon>
        <taxon>Bacillaceae</taxon>
        <taxon>Bacillus</taxon>
    </lineage>
</organism>
<reference evidence="1 2" key="1">
    <citation type="journal article" date="2015" name="BMC Genomics">
        <title>Transcriptome analysis of thermophilic methylotrophic Bacillus methanolicus MGA3 using RNA-sequencing provides detailed insights into its previously uncharted transcriptional landscape.</title>
        <authorList>
            <person name="Irla M."/>
            <person name="Neshat A."/>
            <person name="Brautaset T."/>
            <person name="Ruckert C."/>
            <person name="Kalinowski J."/>
            <person name="Wendisch V.F."/>
        </authorList>
    </citation>
    <scope>NUCLEOTIDE SEQUENCE [LARGE SCALE GENOMIC DNA]</scope>
    <source>
        <strain evidence="2">MGA3 / ATCC 53907</strain>
    </source>
</reference>
<evidence type="ECO:0000313" key="2">
    <source>
        <dbReference type="Proteomes" id="UP000027602"/>
    </source>
</evidence>
<dbReference type="Proteomes" id="UP000027602">
    <property type="component" value="Chromosome"/>
</dbReference>
<dbReference type="KEGG" id="bmet:BMMGA3_15880"/>
<accession>I3EBH8</accession>
<dbReference type="STRING" id="796606.BMMGA3_15880"/>